<dbReference type="Gene3D" id="3.30.70.100">
    <property type="match status" value="1"/>
</dbReference>
<feature type="domain" description="HMA" evidence="1">
    <location>
        <begin position="21"/>
        <end position="65"/>
    </location>
</feature>
<name>A0AAE3KZC6_9FIRM</name>
<organism evidence="2 3">
    <name type="scientific">Irregularibacter muris</name>
    <dbReference type="NCBI Taxonomy" id="1796619"/>
    <lineage>
        <taxon>Bacteria</taxon>
        <taxon>Bacillati</taxon>
        <taxon>Bacillota</taxon>
        <taxon>Clostridia</taxon>
        <taxon>Eubacteriales</taxon>
        <taxon>Eubacteriaceae</taxon>
        <taxon>Irregularibacter</taxon>
    </lineage>
</organism>
<evidence type="ECO:0000259" key="1">
    <source>
        <dbReference type="Pfam" id="PF00403"/>
    </source>
</evidence>
<proteinExistence type="predicted"/>
<dbReference type="EMBL" id="JANKAS010000004">
    <property type="protein sequence ID" value="MCR1898516.1"/>
    <property type="molecule type" value="Genomic_DNA"/>
</dbReference>
<dbReference type="InterPro" id="IPR036163">
    <property type="entry name" value="HMA_dom_sf"/>
</dbReference>
<comment type="caution">
    <text evidence="2">The sequence shown here is derived from an EMBL/GenBank/DDBJ whole genome shotgun (WGS) entry which is preliminary data.</text>
</comment>
<dbReference type="InterPro" id="IPR006121">
    <property type="entry name" value="HMA_dom"/>
</dbReference>
<evidence type="ECO:0000313" key="3">
    <source>
        <dbReference type="Proteomes" id="UP001205748"/>
    </source>
</evidence>
<evidence type="ECO:0000313" key="2">
    <source>
        <dbReference type="EMBL" id="MCR1898516.1"/>
    </source>
</evidence>
<gene>
    <name evidence="2" type="ORF">NSA47_05860</name>
</gene>
<dbReference type="Pfam" id="PF00403">
    <property type="entry name" value="HMA"/>
    <property type="match status" value="1"/>
</dbReference>
<dbReference type="RefSeq" id="WP_257529990.1">
    <property type="nucleotide sequence ID" value="NZ_JANKAS010000004.1"/>
</dbReference>
<dbReference type="GO" id="GO:0046872">
    <property type="term" value="F:metal ion binding"/>
    <property type="evidence" value="ECO:0007669"/>
    <property type="project" value="InterPro"/>
</dbReference>
<accession>A0AAE3KZC6</accession>
<dbReference type="SUPFAM" id="SSF55008">
    <property type="entry name" value="HMA, heavy metal-associated domain"/>
    <property type="match status" value="1"/>
</dbReference>
<sequence length="70" mass="7929">MKAKKFKLSNFEIPHDLRDKAQSIETQIGELSGVNAVRVDPFAQTVTVDFNEGEVSEKEITSILEENQFM</sequence>
<dbReference type="Proteomes" id="UP001205748">
    <property type="component" value="Unassembled WGS sequence"/>
</dbReference>
<dbReference type="AlphaFoldDB" id="A0AAE3KZC6"/>
<dbReference type="CDD" id="cd00371">
    <property type="entry name" value="HMA"/>
    <property type="match status" value="1"/>
</dbReference>
<protein>
    <recommendedName>
        <fullName evidence="1">HMA domain-containing protein</fullName>
    </recommendedName>
</protein>
<keyword evidence="3" id="KW-1185">Reference proteome</keyword>
<reference evidence="2" key="1">
    <citation type="submission" date="2022-07" db="EMBL/GenBank/DDBJ databases">
        <title>Enhanced cultured diversity of the mouse gut microbiota enables custom-made synthetic communities.</title>
        <authorList>
            <person name="Afrizal A."/>
        </authorList>
    </citation>
    <scope>NUCLEOTIDE SEQUENCE</scope>
    <source>
        <strain evidence="2">DSM 28593</strain>
    </source>
</reference>